<dbReference type="RefSeq" id="WP_028618949.1">
    <property type="nucleotide sequence ID" value="NZ_CP117446.1"/>
</dbReference>
<dbReference type="EMBL" id="CP139639">
    <property type="protein sequence ID" value="WRI25845.1"/>
    <property type="molecule type" value="Genomic_DNA"/>
</dbReference>
<dbReference type="Pfam" id="PF06551">
    <property type="entry name" value="DUF1120"/>
    <property type="match status" value="1"/>
</dbReference>
<feature type="signal peptide" evidence="1">
    <location>
        <begin position="1"/>
        <end position="22"/>
    </location>
</feature>
<dbReference type="InterPro" id="IPR010546">
    <property type="entry name" value="DUF1120"/>
</dbReference>
<sequence>MDKSTPAVLAALLIIYLPQASAASSTDLNVSGMITPSSCTPTLSDGGAIDHGKITVKDLNQDRHTLLPPDTLQLNVRCEGSTLFALTTLDNRGGTAVIPNHHGLGTTPNDENLGSVALVLSNPVADTLAVRTIVSLDGGTQWAAGSHLSHLSLLAIASMDDPPRPIAVTTFDADIVFYTRIARADSLTLNDEVPVDGHVTVTMRYL</sequence>
<gene>
    <name evidence="2" type="ORF">SPL95_05875</name>
</gene>
<keyword evidence="3" id="KW-1185">Reference proteome</keyword>
<keyword evidence="1" id="KW-0732">Signal</keyword>
<feature type="chain" id="PRO_5045308909" evidence="1">
    <location>
        <begin position="23"/>
        <end position="206"/>
    </location>
</feature>
<evidence type="ECO:0000313" key="3">
    <source>
        <dbReference type="Proteomes" id="UP001322392"/>
    </source>
</evidence>
<dbReference type="Proteomes" id="UP001322392">
    <property type="component" value="Chromosome"/>
</dbReference>
<protein>
    <submittedName>
        <fullName evidence="2">DUF1120 domain-containing protein</fullName>
    </submittedName>
</protein>
<accession>A0ABZ1A8W6</accession>
<organism evidence="2 3">
    <name type="scientific">Pseudomonas canadensis</name>
    <dbReference type="NCBI Taxonomy" id="915099"/>
    <lineage>
        <taxon>Bacteria</taxon>
        <taxon>Pseudomonadati</taxon>
        <taxon>Pseudomonadota</taxon>
        <taxon>Gammaproteobacteria</taxon>
        <taxon>Pseudomonadales</taxon>
        <taxon>Pseudomonadaceae</taxon>
        <taxon>Pseudomonas</taxon>
    </lineage>
</organism>
<proteinExistence type="predicted"/>
<evidence type="ECO:0000256" key="1">
    <source>
        <dbReference type="SAM" id="SignalP"/>
    </source>
</evidence>
<reference evidence="2 3" key="1">
    <citation type="submission" date="2023-12" db="EMBL/GenBank/DDBJ databases">
        <title>First complete genome sequence of Pseudomonas canadensis strain Pcan-CK-23 isolated from homogenized tissues of Zophobas morio larvae.</title>
        <authorList>
            <person name="Kundlacz C."/>
            <person name="Aldeia C."/>
            <person name="Eddoubaji Y."/>
            <person name="Campos-Madueno E.I."/>
            <person name="Endimiani A."/>
        </authorList>
    </citation>
    <scope>NUCLEOTIDE SEQUENCE [LARGE SCALE GENOMIC DNA]</scope>
    <source>
        <strain evidence="2 3">Pcan-CK-23</strain>
    </source>
</reference>
<evidence type="ECO:0000313" key="2">
    <source>
        <dbReference type="EMBL" id="WRI25845.1"/>
    </source>
</evidence>
<dbReference type="GeneID" id="88823391"/>
<name>A0ABZ1A8W6_9PSED</name>